<dbReference type="OMA" id="YVMPNQV"/>
<dbReference type="PANTHER" id="PTHR13966:SF5">
    <property type="entry name" value="ENDONUCLEASE G, MITOCHONDRIAL"/>
    <property type="match status" value="1"/>
</dbReference>
<dbReference type="InterPro" id="IPR040255">
    <property type="entry name" value="Non-specific_endonuclease"/>
</dbReference>
<dbReference type="CDD" id="cd00091">
    <property type="entry name" value="NUC"/>
    <property type="match status" value="1"/>
</dbReference>
<dbReference type="Proteomes" id="UP000008144">
    <property type="component" value="Chromosome 9"/>
</dbReference>
<dbReference type="EC" id="3.1.30.-" evidence="10"/>
<dbReference type="GO" id="GO:0004521">
    <property type="term" value="F:RNA endonuclease activity"/>
    <property type="evidence" value="ECO:0000318"/>
    <property type="project" value="GO_Central"/>
</dbReference>
<evidence type="ECO:0000256" key="8">
    <source>
        <dbReference type="PIRSR" id="PIRSR640255-1"/>
    </source>
</evidence>
<dbReference type="PROSITE" id="PS01070">
    <property type="entry name" value="NUCLEASE_NON_SPEC"/>
    <property type="match status" value="1"/>
</dbReference>
<evidence type="ECO:0000256" key="2">
    <source>
        <dbReference type="ARBA" id="ARBA00010052"/>
    </source>
</evidence>
<dbReference type="SUPFAM" id="SSF54060">
    <property type="entry name" value="His-Me finger endonucleases"/>
    <property type="match status" value="1"/>
</dbReference>
<dbReference type="GeneID" id="100175299"/>
<keyword evidence="14" id="KW-1185">Reference proteome</keyword>
<reference evidence="13" key="4">
    <citation type="submission" date="2025-09" db="UniProtKB">
        <authorList>
            <consortium name="Ensembl"/>
        </authorList>
    </citation>
    <scope>IDENTIFICATION</scope>
</reference>
<keyword evidence="4 9" id="KW-0479">Metal-binding</keyword>
<dbReference type="Gene3D" id="3.40.570.10">
    <property type="entry name" value="Extracellular Endonuclease, subunit A"/>
    <property type="match status" value="1"/>
</dbReference>
<dbReference type="SMART" id="SM00892">
    <property type="entry name" value="Endonuclease_NS"/>
    <property type="match status" value="1"/>
</dbReference>
<keyword evidence="3 10" id="KW-0540">Nuclease</keyword>
<dbReference type="RefSeq" id="XP_009859536.1">
    <property type="nucleotide sequence ID" value="XM_009861234.3"/>
</dbReference>
<accession>F6TZK8</accession>
<reference evidence="13" key="3">
    <citation type="submission" date="2025-08" db="UniProtKB">
        <authorList>
            <consortium name="Ensembl"/>
        </authorList>
    </citation>
    <scope>IDENTIFICATION</scope>
</reference>
<dbReference type="GO" id="GO:0003676">
    <property type="term" value="F:nucleic acid binding"/>
    <property type="evidence" value="ECO:0007669"/>
    <property type="project" value="InterPro"/>
</dbReference>
<comment type="cofactor">
    <cofactor evidence="1 10">
        <name>Mg(2+)</name>
        <dbReference type="ChEBI" id="CHEBI:18420"/>
    </cofactor>
</comment>
<dbReference type="HOGENOM" id="CLU_055174_0_1_1"/>
<dbReference type="InterPro" id="IPR044929">
    <property type="entry name" value="DNA/RNA_non-sp_Endonuclease_sf"/>
</dbReference>
<dbReference type="FunFam" id="3.40.570.10:FF:000018">
    <property type="entry name" value="endonuclease G, mitochondrial-like"/>
    <property type="match status" value="1"/>
</dbReference>
<protein>
    <recommendedName>
        <fullName evidence="10">Endonuclease</fullName>
        <ecNumber evidence="10">3.1.30.-</ecNumber>
    </recommendedName>
</protein>
<dbReference type="InterPro" id="IPR020821">
    <property type="entry name" value="ENPP1-3/EXOG-like_nuc-like"/>
</dbReference>
<dbReference type="InterPro" id="IPR044925">
    <property type="entry name" value="His-Me_finger_sf"/>
</dbReference>
<evidence type="ECO:0000259" key="11">
    <source>
        <dbReference type="SMART" id="SM00477"/>
    </source>
</evidence>
<keyword evidence="7" id="KW-0460">Magnesium</keyword>
<dbReference type="GO" id="GO:0046872">
    <property type="term" value="F:metal ion binding"/>
    <property type="evidence" value="ECO:0007669"/>
    <property type="project" value="UniProtKB-KW"/>
</dbReference>
<dbReference type="InParanoid" id="F6TZK8"/>
<feature type="domain" description="ENPP1-3/EXOG-like endonuclease/phosphodiesterase" evidence="11">
    <location>
        <begin position="56"/>
        <end position="265"/>
    </location>
</feature>
<evidence type="ECO:0000256" key="1">
    <source>
        <dbReference type="ARBA" id="ARBA00001946"/>
    </source>
</evidence>
<evidence type="ECO:0000256" key="6">
    <source>
        <dbReference type="ARBA" id="ARBA00022801"/>
    </source>
</evidence>
<dbReference type="SMART" id="SM00477">
    <property type="entry name" value="NUC"/>
    <property type="match status" value="1"/>
</dbReference>
<sequence length="267" mass="30737">MFVKKLLGTVATLGVGGLVGVVVERKRRNEVNAAGVDRPNQIMRYGFPTNSNLKVRSNYVLSYDRRNRNPNWVFEHLNIDIIKKTKDSIERDQLAFTEDSSIPGWFRSTNRDFAKSGFDRGHMAAAANHNAQATWKADTFYLSNIVPQHPHMNQHAWNNLEKYVRSLCHHNDNVYVCTGPLYLPRKEADGRMFVTYQVIGDNHVAVPTHLFKVILTEKKGRYTLRSYMMPNHYIDPSIPLEQFKCSLENIERAAGFFVFPQLKAEIH</sequence>
<feature type="active site" description="Proton acceptor" evidence="8">
    <location>
        <position position="122"/>
    </location>
</feature>
<evidence type="ECO:0000256" key="9">
    <source>
        <dbReference type="PIRSR" id="PIRSR640255-2"/>
    </source>
</evidence>
<dbReference type="GO" id="GO:0000014">
    <property type="term" value="F:single-stranded DNA endodeoxyribonuclease activity"/>
    <property type="evidence" value="ECO:0000318"/>
    <property type="project" value="GO_Central"/>
</dbReference>
<evidence type="ECO:0000256" key="10">
    <source>
        <dbReference type="RuleBase" id="RU366055"/>
    </source>
</evidence>
<dbReference type="STRING" id="7719.ENSCINP00000025967"/>
<evidence type="ECO:0000256" key="3">
    <source>
        <dbReference type="ARBA" id="ARBA00022722"/>
    </source>
</evidence>
<evidence type="ECO:0000259" key="12">
    <source>
        <dbReference type="SMART" id="SM00892"/>
    </source>
</evidence>
<dbReference type="GO" id="GO:0005634">
    <property type="term" value="C:nucleus"/>
    <property type="evidence" value="ECO:0000318"/>
    <property type="project" value="GO_Central"/>
</dbReference>
<feature type="domain" description="DNA/RNA non-specific endonuclease/pyrophosphatase/phosphodiesterase" evidence="12">
    <location>
        <begin position="55"/>
        <end position="265"/>
    </location>
</feature>
<dbReference type="InterPro" id="IPR001604">
    <property type="entry name" value="Endo_G_ENPP1-like_dom"/>
</dbReference>
<evidence type="ECO:0000256" key="5">
    <source>
        <dbReference type="ARBA" id="ARBA00022759"/>
    </source>
</evidence>
<evidence type="ECO:0000313" key="14">
    <source>
        <dbReference type="Proteomes" id="UP000008144"/>
    </source>
</evidence>
<evidence type="ECO:0000313" key="13">
    <source>
        <dbReference type="Ensembl" id="ENSCINP00000025967.1"/>
    </source>
</evidence>
<reference evidence="14" key="1">
    <citation type="journal article" date="2002" name="Science">
        <title>The draft genome of Ciona intestinalis: insights into chordate and vertebrate origins.</title>
        <authorList>
            <person name="Dehal P."/>
            <person name="Satou Y."/>
            <person name="Campbell R.K."/>
            <person name="Chapman J."/>
            <person name="Degnan B."/>
            <person name="De Tomaso A."/>
            <person name="Davidson B."/>
            <person name="Di Gregorio A."/>
            <person name="Gelpke M."/>
            <person name="Goodstein D.M."/>
            <person name="Harafuji N."/>
            <person name="Hastings K.E."/>
            <person name="Ho I."/>
            <person name="Hotta K."/>
            <person name="Huang W."/>
            <person name="Kawashima T."/>
            <person name="Lemaire P."/>
            <person name="Martinez D."/>
            <person name="Meinertzhagen I.A."/>
            <person name="Necula S."/>
            <person name="Nonaka M."/>
            <person name="Putnam N."/>
            <person name="Rash S."/>
            <person name="Saiga H."/>
            <person name="Satake M."/>
            <person name="Terry A."/>
            <person name="Yamada L."/>
            <person name="Wang H.G."/>
            <person name="Awazu S."/>
            <person name="Azumi K."/>
            <person name="Boore J."/>
            <person name="Branno M."/>
            <person name="Chin-Bow S."/>
            <person name="DeSantis R."/>
            <person name="Doyle S."/>
            <person name="Francino P."/>
            <person name="Keys D.N."/>
            <person name="Haga S."/>
            <person name="Hayashi H."/>
            <person name="Hino K."/>
            <person name="Imai K.S."/>
            <person name="Inaba K."/>
            <person name="Kano S."/>
            <person name="Kobayashi K."/>
            <person name="Kobayashi M."/>
            <person name="Lee B.I."/>
            <person name="Makabe K.W."/>
            <person name="Manohar C."/>
            <person name="Matassi G."/>
            <person name="Medina M."/>
            <person name="Mochizuki Y."/>
            <person name="Mount S."/>
            <person name="Morishita T."/>
            <person name="Miura S."/>
            <person name="Nakayama A."/>
            <person name="Nishizaka S."/>
            <person name="Nomoto H."/>
            <person name="Ohta F."/>
            <person name="Oishi K."/>
            <person name="Rigoutsos I."/>
            <person name="Sano M."/>
            <person name="Sasaki A."/>
            <person name="Sasakura Y."/>
            <person name="Shoguchi E."/>
            <person name="Shin-i T."/>
            <person name="Spagnuolo A."/>
            <person name="Stainier D."/>
            <person name="Suzuki M.M."/>
            <person name="Tassy O."/>
            <person name="Takatori N."/>
            <person name="Tokuoka M."/>
            <person name="Yagi K."/>
            <person name="Yoshizaki F."/>
            <person name="Wada S."/>
            <person name="Zhang C."/>
            <person name="Hyatt P.D."/>
            <person name="Larimer F."/>
            <person name="Detter C."/>
            <person name="Doggett N."/>
            <person name="Glavina T."/>
            <person name="Hawkins T."/>
            <person name="Richardson P."/>
            <person name="Lucas S."/>
            <person name="Kohara Y."/>
            <person name="Levine M."/>
            <person name="Satoh N."/>
            <person name="Rokhsar D.S."/>
        </authorList>
    </citation>
    <scope>NUCLEOTIDE SEQUENCE [LARGE SCALE GENOMIC DNA]</scope>
</reference>
<dbReference type="OrthoDB" id="5418055at2759"/>
<reference evidence="13" key="2">
    <citation type="journal article" date="2008" name="Genome Biol.">
        <title>Improved genome assembly and evidence-based global gene model set for the chordate Ciona intestinalis: new insight into intron and operon populations.</title>
        <authorList>
            <person name="Satou Y."/>
            <person name="Mineta K."/>
            <person name="Ogasawara M."/>
            <person name="Sasakura Y."/>
            <person name="Shoguchi E."/>
            <person name="Ueno K."/>
            <person name="Yamada L."/>
            <person name="Matsumoto J."/>
            <person name="Wasserscheid J."/>
            <person name="Dewar K."/>
            <person name="Wiley G.B."/>
            <person name="Macmil S.L."/>
            <person name="Roe B.A."/>
            <person name="Zeller R.W."/>
            <person name="Hastings K.E."/>
            <person name="Lemaire P."/>
            <person name="Lindquist E."/>
            <person name="Endo T."/>
            <person name="Hotta K."/>
            <person name="Inaba K."/>
        </authorList>
    </citation>
    <scope>NUCLEOTIDE SEQUENCE [LARGE SCALE GENOMIC DNA]</scope>
    <source>
        <strain evidence="13">wild type</strain>
    </source>
</reference>
<proteinExistence type="inferred from homology"/>
<feature type="binding site" evidence="9">
    <location>
        <position position="153"/>
    </location>
    <ligand>
        <name>Mg(2+)</name>
        <dbReference type="ChEBI" id="CHEBI:18420"/>
        <note>catalytic</note>
    </ligand>
</feature>
<evidence type="ECO:0000256" key="4">
    <source>
        <dbReference type="ARBA" id="ARBA00022723"/>
    </source>
</evidence>
<dbReference type="PANTHER" id="PTHR13966">
    <property type="entry name" value="ENDONUCLEASE RELATED"/>
    <property type="match status" value="1"/>
</dbReference>
<dbReference type="AlphaFoldDB" id="F6TZK8"/>
<name>F6TZK8_CIOIN</name>
<keyword evidence="5 10" id="KW-0255">Endonuclease</keyword>
<dbReference type="GO" id="GO:0006309">
    <property type="term" value="P:apoptotic DNA fragmentation"/>
    <property type="evidence" value="ECO:0000318"/>
    <property type="project" value="GO_Central"/>
</dbReference>
<keyword evidence="6 10" id="KW-0378">Hydrolase</keyword>
<dbReference type="EMBL" id="EAAA01002795">
    <property type="status" value="NOT_ANNOTATED_CDS"/>
    <property type="molecule type" value="Genomic_DNA"/>
</dbReference>
<dbReference type="InterPro" id="IPR018524">
    <property type="entry name" value="DNA/RNA_endonuclease_AS"/>
</dbReference>
<dbReference type="Pfam" id="PF01223">
    <property type="entry name" value="Endonuclease_NS"/>
    <property type="match status" value="1"/>
</dbReference>
<dbReference type="FunCoup" id="F6TZK8">
    <property type="interactions" value="8"/>
</dbReference>
<dbReference type="KEGG" id="cin:100175299"/>
<dbReference type="GO" id="GO:0005743">
    <property type="term" value="C:mitochondrial inner membrane"/>
    <property type="evidence" value="ECO:0000318"/>
    <property type="project" value="GO_Central"/>
</dbReference>
<organism evidence="13 14">
    <name type="scientific">Ciona intestinalis</name>
    <name type="common">Transparent sea squirt</name>
    <name type="synonym">Ascidia intestinalis</name>
    <dbReference type="NCBI Taxonomy" id="7719"/>
    <lineage>
        <taxon>Eukaryota</taxon>
        <taxon>Metazoa</taxon>
        <taxon>Chordata</taxon>
        <taxon>Tunicata</taxon>
        <taxon>Ascidiacea</taxon>
        <taxon>Phlebobranchia</taxon>
        <taxon>Cionidae</taxon>
        <taxon>Ciona</taxon>
    </lineage>
</organism>
<gene>
    <name evidence="13" type="primary">LOC100175299</name>
</gene>
<evidence type="ECO:0000256" key="7">
    <source>
        <dbReference type="ARBA" id="ARBA00022842"/>
    </source>
</evidence>
<dbReference type="Ensembl" id="ENSCINT00000026213.1">
    <property type="protein sequence ID" value="ENSCINP00000025967.1"/>
    <property type="gene ID" value="ENSCING00000014331.1"/>
</dbReference>
<comment type="similarity">
    <text evidence="2 10">Belongs to the DNA/RNA non-specific endonuclease family.</text>
</comment>
<accession>A0A1W3JER9</accession>
<dbReference type="GeneTree" id="ENSGT00940000160987"/>